<protein>
    <submittedName>
        <fullName evidence="6">FAM83A</fullName>
    </submittedName>
</protein>
<keyword evidence="3" id="KW-0963">Cytoplasm</keyword>
<dbReference type="PANTHER" id="PTHR16181">
    <property type="entry name" value="PROTEIN FAM83A-RELATED"/>
    <property type="match status" value="1"/>
</dbReference>
<feature type="region of interest" description="Disordered" evidence="4">
    <location>
        <begin position="317"/>
        <end position="416"/>
    </location>
</feature>
<sequence>MNRSKCFGKIKKKLEEAKNRWARITKVEFSHNESARLATDALLDGGLEAYQKVLNDEGEVDFLSEEEVKYIKANAKEPYYANDFLSDGDSEPVSNGNHSDESECFYPMNSDNSESKTRLHNWSSEDKPYLKDKSSATVYFQTDKSNNIRESIRRCIHKTTQVLAIMMDEFTDAEIFCDVLEAANKRNIFVYLLLEATKVHLFIKMCEKLQVKDVHLKNVCVRSVSGEVYCAKSGKKFYGQICEKFIISDWRCVLSGTYSFTWLSGQVHRNFLSKFSGHVVELFDEEFRHLYSSSKPVMGLKTPAPMAPVLKQQNSISMMSDSSSAISPNTTSEKLSGSSATSISHVSLRPSSPINIPPPLQQFSSSTNIAPPVRQSSSPTNIPPPDRQSSSPTNIPPLVRQSSSPTNTPPAQTSLHRMNSFHNYSSYRTPTSPTNYQPTYYQRNHVQETPTFLYNKNANIYRSLRERREDFTTSRFTQSWRLFT</sequence>
<proteinExistence type="inferred from homology"/>
<feature type="domain" description="Scaffolding anchor of CK1" evidence="5">
    <location>
        <begin position="20"/>
        <end position="296"/>
    </location>
</feature>
<dbReference type="GO" id="GO:0019901">
    <property type="term" value="F:protein kinase binding"/>
    <property type="evidence" value="ECO:0007669"/>
    <property type="project" value="TreeGrafter"/>
</dbReference>
<feature type="compositionally biased region" description="Polar residues" evidence="4">
    <location>
        <begin position="328"/>
        <end position="354"/>
    </location>
</feature>
<dbReference type="SUPFAM" id="SSF56024">
    <property type="entry name" value="Phospholipase D/nuclease"/>
    <property type="match status" value="1"/>
</dbReference>
<gene>
    <name evidence="6" type="ORF">PECUL_23A026812</name>
</gene>
<evidence type="ECO:0000256" key="3">
    <source>
        <dbReference type="ARBA" id="ARBA00022490"/>
    </source>
</evidence>
<evidence type="ECO:0000256" key="2">
    <source>
        <dbReference type="ARBA" id="ARBA00006937"/>
    </source>
</evidence>
<organism evidence="6 7">
    <name type="scientific">Pelobates cultripes</name>
    <name type="common">Western spadefoot toad</name>
    <dbReference type="NCBI Taxonomy" id="61616"/>
    <lineage>
        <taxon>Eukaryota</taxon>
        <taxon>Metazoa</taxon>
        <taxon>Chordata</taxon>
        <taxon>Craniata</taxon>
        <taxon>Vertebrata</taxon>
        <taxon>Euteleostomi</taxon>
        <taxon>Amphibia</taxon>
        <taxon>Batrachia</taxon>
        <taxon>Anura</taxon>
        <taxon>Pelobatoidea</taxon>
        <taxon>Pelobatidae</taxon>
        <taxon>Pelobates</taxon>
    </lineage>
</organism>
<evidence type="ECO:0000256" key="1">
    <source>
        <dbReference type="ARBA" id="ARBA00004496"/>
    </source>
</evidence>
<dbReference type="InterPro" id="IPR050944">
    <property type="entry name" value="FAM83"/>
</dbReference>
<accession>A0AAD1S3V3</accession>
<dbReference type="Gene3D" id="3.30.870.10">
    <property type="entry name" value="Endonuclease Chain A"/>
    <property type="match status" value="1"/>
</dbReference>
<dbReference type="Pfam" id="PF07894">
    <property type="entry name" value="SACK1"/>
    <property type="match status" value="1"/>
</dbReference>
<dbReference type="Proteomes" id="UP001295444">
    <property type="component" value="Chromosome 04"/>
</dbReference>
<name>A0AAD1S3V3_PELCU</name>
<reference evidence="6" key="1">
    <citation type="submission" date="2022-03" db="EMBL/GenBank/DDBJ databases">
        <authorList>
            <person name="Alioto T."/>
            <person name="Alioto T."/>
            <person name="Gomez Garrido J."/>
        </authorList>
    </citation>
    <scope>NUCLEOTIDE SEQUENCE</scope>
</reference>
<feature type="compositionally biased region" description="Polar residues" evidence="4">
    <location>
        <begin position="361"/>
        <end position="380"/>
    </location>
</feature>
<evidence type="ECO:0000256" key="4">
    <source>
        <dbReference type="SAM" id="MobiDB-lite"/>
    </source>
</evidence>
<comment type="similarity">
    <text evidence="2">Belongs to the FAM83 family.</text>
</comment>
<dbReference type="InterPro" id="IPR012461">
    <property type="entry name" value="SACK1"/>
</dbReference>
<dbReference type="PANTHER" id="PTHR16181:SF29">
    <property type="entry name" value="PROTEIN FAM83A-RELATED"/>
    <property type="match status" value="1"/>
</dbReference>
<dbReference type="CDD" id="cd09181">
    <property type="entry name" value="PLDc_FAM83A_N"/>
    <property type="match status" value="1"/>
</dbReference>
<dbReference type="FunFam" id="3.30.870.10:FF:000004">
    <property type="entry name" value="protein FAM83H isoform X2"/>
    <property type="match status" value="1"/>
</dbReference>
<evidence type="ECO:0000259" key="5">
    <source>
        <dbReference type="Pfam" id="PF07894"/>
    </source>
</evidence>
<feature type="compositionally biased region" description="Low complexity" evidence="4">
    <location>
        <begin position="317"/>
        <end position="327"/>
    </location>
</feature>
<dbReference type="GO" id="GO:0007173">
    <property type="term" value="P:epidermal growth factor receptor signaling pathway"/>
    <property type="evidence" value="ECO:0007669"/>
    <property type="project" value="TreeGrafter"/>
</dbReference>
<evidence type="ECO:0000313" key="6">
    <source>
        <dbReference type="EMBL" id="CAH2285851.1"/>
    </source>
</evidence>
<dbReference type="GO" id="GO:0005737">
    <property type="term" value="C:cytoplasm"/>
    <property type="evidence" value="ECO:0007669"/>
    <property type="project" value="UniProtKB-SubCell"/>
</dbReference>
<evidence type="ECO:0000313" key="7">
    <source>
        <dbReference type="Proteomes" id="UP001295444"/>
    </source>
</evidence>
<comment type="subcellular location">
    <subcellularLocation>
        <location evidence="1">Cytoplasm</location>
    </subcellularLocation>
</comment>
<feature type="compositionally biased region" description="Polar residues" evidence="4">
    <location>
        <begin position="400"/>
        <end position="416"/>
    </location>
</feature>
<keyword evidence="7" id="KW-1185">Reference proteome</keyword>
<feature type="region of interest" description="Disordered" evidence="4">
    <location>
        <begin position="86"/>
        <end position="107"/>
    </location>
</feature>
<dbReference type="EMBL" id="OW240915">
    <property type="protein sequence ID" value="CAH2285851.1"/>
    <property type="molecule type" value="Genomic_DNA"/>
</dbReference>
<dbReference type="AlphaFoldDB" id="A0AAD1S3V3"/>